<dbReference type="KEGG" id="tab:CIG75_13000"/>
<dbReference type="EMBL" id="CP022657">
    <property type="protein sequence ID" value="ASS75817.1"/>
    <property type="molecule type" value="Genomic_DNA"/>
</dbReference>
<evidence type="ECO:0000313" key="2">
    <source>
        <dbReference type="Proteomes" id="UP000214688"/>
    </source>
</evidence>
<evidence type="ECO:0008006" key="3">
    <source>
        <dbReference type="Google" id="ProtNLM"/>
    </source>
</evidence>
<protein>
    <recommendedName>
        <fullName evidence="3">Competence protein ComFB</fullName>
    </recommendedName>
</protein>
<dbReference type="Pfam" id="PF10719">
    <property type="entry name" value="ComFB"/>
    <property type="match status" value="1"/>
</dbReference>
<name>A0A223D341_9BACL</name>
<gene>
    <name evidence="1" type="ORF">CIG75_13000</name>
</gene>
<proteinExistence type="predicted"/>
<dbReference type="OrthoDB" id="5616024at2"/>
<dbReference type="InterPro" id="IPR019657">
    <property type="entry name" value="ComFB"/>
</dbReference>
<accession>A0A223D341</accession>
<sequence length="89" mass="10178">MMKVMNLMEQIVEEVFDEHWQNLKIVCSCQICKNDMMAVALNALPPRYVAHNKGRAIVQARMMHEQMKADVLLEVTRAAILVGTKPSHE</sequence>
<organism evidence="1 2">
    <name type="scientific">Tumebacillus algifaecis</name>
    <dbReference type="NCBI Taxonomy" id="1214604"/>
    <lineage>
        <taxon>Bacteria</taxon>
        <taxon>Bacillati</taxon>
        <taxon>Bacillota</taxon>
        <taxon>Bacilli</taxon>
        <taxon>Bacillales</taxon>
        <taxon>Alicyclobacillaceae</taxon>
        <taxon>Tumebacillus</taxon>
    </lineage>
</organism>
<evidence type="ECO:0000313" key="1">
    <source>
        <dbReference type="EMBL" id="ASS75817.1"/>
    </source>
</evidence>
<dbReference type="Proteomes" id="UP000214688">
    <property type="component" value="Chromosome"/>
</dbReference>
<keyword evidence="2" id="KW-1185">Reference proteome</keyword>
<dbReference type="RefSeq" id="WP_094237058.1">
    <property type="nucleotide sequence ID" value="NZ_CP022657.1"/>
</dbReference>
<dbReference type="AlphaFoldDB" id="A0A223D341"/>
<reference evidence="1 2" key="1">
    <citation type="journal article" date="2015" name="Int. J. Syst. Evol. Microbiol.">
        <title>Tumebacillus algifaecis sp. nov., isolated from decomposing algal scum.</title>
        <authorList>
            <person name="Wu Y.F."/>
            <person name="Zhang B."/>
            <person name="Xing P."/>
            <person name="Wu Q.L."/>
            <person name="Liu S.J."/>
        </authorList>
    </citation>
    <scope>NUCLEOTIDE SEQUENCE [LARGE SCALE GENOMIC DNA]</scope>
    <source>
        <strain evidence="1 2">THMBR28</strain>
    </source>
</reference>